<accession>A0AAD6YTF6</accession>
<comment type="caution">
    <text evidence="2">The sequence shown here is derived from an EMBL/GenBank/DDBJ whole genome shotgun (WGS) entry which is preliminary data.</text>
</comment>
<feature type="compositionally biased region" description="Basic and acidic residues" evidence="1">
    <location>
        <begin position="96"/>
        <end position="112"/>
    </location>
</feature>
<dbReference type="EMBL" id="JARJCW010000002">
    <property type="protein sequence ID" value="KAJ7228671.1"/>
    <property type="molecule type" value="Genomic_DNA"/>
</dbReference>
<keyword evidence="3" id="KW-1185">Reference proteome</keyword>
<feature type="region of interest" description="Disordered" evidence="1">
    <location>
        <begin position="46"/>
        <end position="65"/>
    </location>
</feature>
<gene>
    <name evidence="2" type="ORF">GGX14DRAFT_614317</name>
</gene>
<evidence type="ECO:0000256" key="1">
    <source>
        <dbReference type="SAM" id="MobiDB-lite"/>
    </source>
</evidence>
<evidence type="ECO:0000313" key="3">
    <source>
        <dbReference type="Proteomes" id="UP001219525"/>
    </source>
</evidence>
<protein>
    <submittedName>
        <fullName evidence="2">Uncharacterized protein</fullName>
    </submittedName>
</protein>
<feature type="region of interest" description="Disordered" evidence="1">
    <location>
        <begin position="83"/>
        <end position="138"/>
    </location>
</feature>
<reference evidence="2" key="1">
    <citation type="submission" date="2023-03" db="EMBL/GenBank/DDBJ databases">
        <title>Massive genome expansion in bonnet fungi (Mycena s.s.) driven by repeated elements and novel gene families across ecological guilds.</title>
        <authorList>
            <consortium name="Lawrence Berkeley National Laboratory"/>
            <person name="Harder C.B."/>
            <person name="Miyauchi S."/>
            <person name="Viragh M."/>
            <person name="Kuo A."/>
            <person name="Thoen E."/>
            <person name="Andreopoulos B."/>
            <person name="Lu D."/>
            <person name="Skrede I."/>
            <person name="Drula E."/>
            <person name="Henrissat B."/>
            <person name="Morin E."/>
            <person name="Kohler A."/>
            <person name="Barry K."/>
            <person name="LaButti K."/>
            <person name="Morin E."/>
            <person name="Salamov A."/>
            <person name="Lipzen A."/>
            <person name="Mereny Z."/>
            <person name="Hegedus B."/>
            <person name="Baldrian P."/>
            <person name="Stursova M."/>
            <person name="Weitz H."/>
            <person name="Taylor A."/>
            <person name="Grigoriev I.V."/>
            <person name="Nagy L.G."/>
            <person name="Martin F."/>
            <person name="Kauserud H."/>
        </authorList>
    </citation>
    <scope>NUCLEOTIDE SEQUENCE</scope>
    <source>
        <strain evidence="2">9144</strain>
    </source>
</reference>
<feature type="compositionally biased region" description="Polar residues" evidence="1">
    <location>
        <begin position="10"/>
        <end position="21"/>
    </location>
</feature>
<feature type="region of interest" description="Disordered" evidence="1">
    <location>
        <begin position="1"/>
        <end position="26"/>
    </location>
</feature>
<dbReference type="AlphaFoldDB" id="A0AAD6YTF6"/>
<evidence type="ECO:0000313" key="2">
    <source>
        <dbReference type="EMBL" id="KAJ7228671.1"/>
    </source>
</evidence>
<proteinExistence type="predicted"/>
<dbReference type="Proteomes" id="UP001219525">
    <property type="component" value="Unassembled WGS sequence"/>
</dbReference>
<sequence length="168" mass="18657">MSKRAFTEETYASRTQASNPAHASIPEDVALQLQSLGSRVRKHVTEGYATHRHLSAPPSPTQTSVRTRIFTSANDILRDVYASALPRPSISPRKRPREDDSDHESEDTKMDECNDETAITVNKPVKPKPRRPLMQTQSLPSDIFVGAAETPEDDWSVNNAAFEPVSCL</sequence>
<name>A0AAD6YTF6_9AGAR</name>
<organism evidence="2 3">
    <name type="scientific">Mycena pura</name>
    <dbReference type="NCBI Taxonomy" id="153505"/>
    <lineage>
        <taxon>Eukaryota</taxon>
        <taxon>Fungi</taxon>
        <taxon>Dikarya</taxon>
        <taxon>Basidiomycota</taxon>
        <taxon>Agaricomycotina</taxon>
        <taxon>Agaricomycetes</taxon>
        <taxon>Agaricomycetidae</taxon>
        <taxon>Agaricales</taxon>
        <taxon>Marasmiineae</taxon>
        <taxon>Mycenaceae</taxon>
        <taxon>Mycena</taxon>
    </lineage>
</organism>